<evidence type="ECO:0000256" key="3">
    <source>
        <dbReference type="ARBA" id="ARBA00022741"/>
    </source>
</evidence>
<keyword evidence="4" id="KW-0067">ATP-binding</keyword>
<reference evidence="6 7" key="1">
    <citation type="submission" date="2018-11" db="EMBL/GenBank/DDBJ databases">
        <title>Vibrio LJC006 sp. nov., isolated from seawater during the bloom of the enteromorpha.</title>
        <authorList>
            <person name="Liang J."/>
        </authorList>
    </citation>
    <scope>NUCLEOTIDE SEQUENCE [LARGE SCALE GENOMIC DNA]</scope>
    <source>
        <strain evidence="6 7">LJC006</strain>
    </source>
</reference>
<dbReference type="PANTHER" id="PTHR43030:SF1">
    <property type="entry name" value="PHOSPHOENOLPYRUVATE SYNTHASE"/>
    <property type="match status" value="1"/>
</dbReference>
<dbReference type="Gene3D" id="3.20.20.60">
    <property type="entry name" value="Phosphoenolpyruvate-binding domains"/>
    <property type="match status" value="1"/>
</dbReference>
<dbReference type="InterPro" id="IPR015813">
    <property type="entry name" value="Pyrv/PenolPyrv_kinase-like_dom"/>
</dbReference>
<comment type="similarity">
    <text evidence="1">Belongs to the PEP-utilizing enzyme family.</text>
</comment>
<protein>
    <submittedName>
        <fullName evidence="6">Phosphoenolpyruvate synthase</fullName>
    </submittedName>
</protein>
<keyword evidence="6" id="KW-0670">Pyruvate</keyword>
<dbReference type="RefSeq" id="WP_124937009.1">
    <property type="nucleotide sequence ID" value="NZ_RJVQ01000003.1"/>
</dbReference>
<keyword evidence="7" id="KW-1185">Reference proteome</keyword>
<accession>A0A3N9TGY8</accession>
<dbReference type="Proteomes" id="UP000281112">
    <property type="component" value="Unassembled WGS sequence"/>
</dbReference>
<dbReference type="InterPro" id="IPR006319">
    <property type="entry name" value="PEP_synth"/>
</dbReference>
<sequence length="298" mass="32724">MSLEHPQVANGTVSYGNVFPSDIQQDSAIHLYISLAELVAESVFYHPSLANEDEGSLSEQEQQALKAIVGSASISEHFVSTLVTSITAKFKSQSYQSIKLCLSDADSFAYSALIGGSVAEEKETNPFMGVRGVSRYASEKYATAFSLECDIVKALRTQGIDVEIVVPFVRALSDAATIIDRLAENGLPRGLNGLKVSYSCDVPSAALLSERLLQYFDGIVINVDHLTQFTLGVDRFNEQLEHLFKPENEAVISLIDTAVKCAHIAKKDASIIYDNSATNDKFEFYLTEHCHADTIYRY</sequence>
<dbReference type="GO" id="GO:0005524">
    <property type="term" value="F:ATP binding"/>
    <property type="evidence" value="ECO:0007669"/>
    <property type="project" value="UniProtKB-KW"/>
</dbReference>
<keyword evidence="2" id="KW-0479">Metal-binding</keyword>
<dbReference type="OrthoDB" id="5854851at2"/>
<dbReference type="InterPro" id="IPR040442">
    <property type="entry name" value="Pyrv_kinase-like_dom_sf"/>
</dbReference>
<dbReference type="Pfam" id="PF02896">
    <property type="entry name" value="PEP-utilizers_C"/>
    <property type="match status" value="1"/>
</dbReference>
<evidence type="ECO:0000256" key="4">
    <source>
        <dbReference type="ARBA" id="ARBA00022840"/>
    </source>
</evidence>
<gene>
    <name evidence="6" type="ORF">EES38_09885</name>
</gene>
<dbReference type="EMBL" id="RJVQ01000003">
    <property type="protein sequence ID" value="RQW63547.1"/>
    <property type="molecule type" value="Genomic_DNA"/>
</dbReference>
<evidence type="ECO:0000256" key="2">
    <source>
        <dbReference type="ARBA" id="ARBA00022723"/>
    </source>
</evidence>
<evidence type="ECO:0000256" key="1">
    <source>
        <dbReference type="ARBA" id="ARBA00007837"/>
    </source>
</evidence>
<organism evidence="6 7">
    <name type="scientific">Vibrio viridaestus</name>
    <dbReference type="NCBI Taxonomy" id="2487322"/>
    <lineage>
        <taxon>Bacteria</taxon>
        <taxon>Pseudomonadati</taxon>
        <taxon>Pseudomonadota</taxon>
        <taxon>Gammaproteobacteria</taxon>
        <taxon>Vibrionales</taxon>
        <taxon>Vibrionaceae</taxon>
        <taxon>Vibrio</taxon>
    </lineage>
</organism>
<dbReference type="GO" id="GO:0046872">
    <property type="term" value="F:metal ion binding"/>
    <property type="evidence" value="ECO:0007669"/>
    <property type="project" value="UniProtKB-KW"/>
</dbReference>
<feature type="domain" description="PEP-utilising enzyme C-terminal" evidence="5">
    <location>
        <begin position="119"/>
        <end position="271"/>
    </location>
</feature>
<comment type="caution">
    <text evidence="6">The sequence shown here is derived from an EMBL/GenBank/DDBJ whole genome shotgun (WGS) entry which is preliminary data.</text>
</comment>
<evidence type="ECO:0000313" key="7">
    <source>
        <dbReference type="Proteomes" id="UP000281112"/>
    </source>
</evidence>
<dbReference type="PANTHER" id="PTHR43030">
    <property type="entry name" value="PHOSPHOENOLPYRUVATE SYNTHASE"/>
    <property type="match status" value="1"/>
</dbReference>
<dbReference type="SUPFAM" id="SSF51621">
    <property type="entry name" value="Phosphoenolpyruvate/pyruvate domain"/>
    <property type="match status" value="1"/>
</dbReference>
<dbReference type="InterPro" id="IPR000121">
    <property type="entry name" value="PEP_util_C"/>
</dbReference>
<keyword evidence="3" id="KW-0547">Nucleotide-binding</keyword>
<dbReference type="AlphaFoldDB" id="A0A3N9TGY8"/>
<dbReference type="GO" id="GO:0008986">
    <property type="term" value="F:pyruvate, water dikinase activity"/>
    <property type="evidence" value="ECO:0007669"/>
    <property type="project" value="InterPro"/>
</dbReference>
<evidence type="ECO:0000313" key="6">
    <source>
        <dbReference type="EMBL" id="RQW63547.1"/>
    </source>
</evidence>
<name>A0A3N9TGY8_9VIBR</name>
<evidence type="ECO:0000259" key="5">
    <source>
        <dbReference type="Pfam" id="PF02896"/>
    </source>
</evidence>
<proteinExistence type="inferred from homology"/>